<protein>
    <submittedName>
        <fullName evidence="2">Uncharacterized protein</fullName>
    </submittedName>
</protein>
<proteinExistence type="predicted"/>
<dbReference type="AlphaFoldDB" id="A0ABC9QQA6"/>
<comment type="caution">
    <text evidence="2">The sequence shown here is derived from an EMBL/GenBank/DDBJ whole genome shotgun (WGS) entry which is preliminary data.</text>
</comment>
<feature type="region of interest" description="Disordered" evidence="1">
    <location>
        <begin position="27"/>
        <end position="47"/>
    </location>
</feature>
<reference evidence="2 3" key="1">
    <citation type="submission" date="2012-05" db="EMBL/GenBank/DDBJ databases">
        <title>Genome sequence of Helicobacter pylori Hp P-13b.</title>
        <authorList>
            <person name="Blanchard T.G."/>
            <person name="Czinn S.J."/>
            <person name="McCracken C."/>
            <person name="Abolude K."/>
            <person name="Maroo A."/>
            <person name="Santana-Cruz I."/>
            <person name="Tallon L.J."/>
            <person name="Ficke F.W.F."/>
        </authorList>
    </citation>
    <scope>NUCLEOTIDE SEQUENCE [LARGE SCALE GENOMIC DNA]</scope>
    <source>
        <strain evidence="2 3">Hp P-13b</strain>
    </source>
</reference>
<feature type="compositionally biased region" description="Basic and acidic residues" evidence="1">
    <location>
        <begin position="31"/>
        <end position="47"/>
    </location>
</feature>
<name>A0ABC9QQA6_HELPX</name>
<evidence type="ECO:0000313" key="2">
    <source>
        <dbReference type="EMBL" id="EJC30669.1"/>
    </source>
</evidence>
<organism evidence="2 3">
    <name type="scientific">Helicobacter pylori Hp P-13b</name>
    <dbReference type="NCBI Taxonomy" id="992107"/>
    <lineage>
        <taxon>Bacteria</taxon>
        <taxon>Pseudomonadati</taxon>
        <taxon>Campylobacterota</taxon>
        <taxon>Epsilonproteobacteria</taxon>
        <taxon>Campylobacterales</taxon>
        <taxon>Helicobacteraceae</taxon>
        <taxon>Helicobacter</taxon>
    </lineage>
</organism>
<gene>
    <name evidence="2" type="ORF">HPHPP13B_1714</name>
</gene>
<dbReference type="EMBL" id="AKQI01000008">
    <property type="protein sequence ID" value="EJC30669.1"/>
    <property type="molecule type" value="Genomic_DNA"/>
</dbReference>
<evidence type="ECO:0000256" key="1">
    <source>
        <dbReference type="SAM" id="MobiDB-lite"/>
    </source>
</evidence>
<sequence length="106" mass="12023">MNFGVLWLLEWLKTTAKKSLFANRKGVKTCKPNDPKSAKNNKNDQKTPSHAFLSLWSKHSFCSSIKRFFLSSSVILLGFSIGRERGREDFKIGALNWGAYPSLLTK</sequence>
<evidence type="ECO:0000313" key="3">
    <source>
        <dbReference type="Proteomes" id="UP000003392"/>
    </source>
</evidence>
<dbReference type="Proteomes" id="UP000003392">
    <property type="component" value="Unassembled WGS sequence"/>
</dbReference>
<accession>A0ABC9QQA6</accession>